<gene>
    <name evidence="2" type="ORF">BO78DRAFT_217720</name>
</gene>
<protein>
    <submittedName>
        <fullName evidence="2">Uncharacterized protein</fullName>
    </submittedName>
</protein>
<dbReference type="OrthoDB" id="4439444at2759"/>
<dbReference type="AlphaFoldDB" id="A0A319F9N4"/>
<dbReference type="VEuPathDB" id="FungiDB:BO78DRAFT_217720"/>
<feature type="region of interest" description="Disordered" evidence="1">
    <location>
        <begin position="1"/>
        <end position="38"/>
    </location>
</feature>
<dbReference type="EMBL" id="KZ826393">
    <property type="protein sequence ID" value="PYI02563.1"/>
    <property type="molecule type" value="Genomic_DNA"/>
</dbReference>
<keyword evidence="3" id="KW-1185">Reference proteome</keyword>
<dbReference type="Proteomes" id="UP000248423">
    <property type="component" value="Unassembled WGS sequence"/>
</dbReference>
<proteinExistence type="predicted"/>
<sequence>MREQNNGSQKNGDSSHRNESSQSAGLEPSNPPSRTPDRLAEELEYYRNFLEQLLGLVRDGDQEDVNRMISIIRSDASPQEILTALSENTADNAQTVQRDIGRSNHNQN</sequence>
<organism evidence="2 3">
    <name type="scientific">Aspergillus sclerotiicarbonarius (strain CBS 121057 / IBT 28362)</name>
    <dbReference type="NCBI Taxonomy" id="1448318"/>
    <lineage>
        <taxon>Eukaryota</taxon>
        <taxon>Fungi</taxon>
        <taxon>Dikarya</taxon>
        <taxon>Ascomycota</taxon>
        <taxon>Pezizomycotina</taxon>
        <taxon>Eurotiomycetes</taxon>
        <taxon>Eurotiomycetidae</taxon>
        <taxon>Eurotiales</taxon>
        <taxon>Aspergillaceae</taxon>
        <taxon>Aspergillus</taxon>
        <taxon>Aspergillus subgen. Circumdati</taxon>
    </lineage>
</organism>
<reference evidence="2 3" key="1">
    <citation type="submission" date="2018-02" db="EMBL/GenBank/DDBJ databases">
        <title>The genomes of Aspergillus section Nigri reveals drivers in fungal speciation.</title>
        <authorList>
            <consortium name="DOE Joint Genome Institute"/>
            <person name="Vesth T.C."/>
            <person name="Nybo J."/>
            <person name="Theobald S."/>
            <person name="Brandl J."/>
            <person name="Frisvad J.C."/>
            <person name="Nielsen K.F."/>
            <person name="Lyhne E.K."/>
            <person name="Kogle M.E."/>
            <person name="Kuo A."/>
            <person name="Riley R."/>
            <person name="Clum A."/>
            <person name="Nolan M."/>
            <person name="Lipzen A."/>
            <person name="Salamov A."/>
            <person name="Henrissat B."/>
            <person name="Wiebenga A."/>
            <person name="De vries R.P."/>
            <person name="Grigoriev I.V."/>
            <person name="Mortensen U.H."/>
            <person name="Andersen M.R."/>
            <person name="Baker S.E."/>
        </authorList>
    </citation>
    <scope>NUCLEOTIDE SEQUENCE [LARGE SCALE GENOMIC DNA]</scope>
    <source>
        <strain evidence="2 3">CBS 121057</strain>
    </source>
</reference>
<feature type="compositionally biased region" description="Polar residues" evidence="1">
    <location>
        <begin position="1"/>
        <end position="12"/>
    </location>
</feature>
<evidence type="ECO:0000256" key="1">
    <source>
        <dbReference type="SAM" id="MobiDB-lite"/>
    </source>
</evidence>
<evidence type="ECO:0000313" key="3">
    <source>
        <dbReference type="Proteomes" id="UP000248423"/>
    </source>
</evidence>
<evidence type="ECO:0000313" key="2">
    <source>
        <dbReference type="EMBL" id="PYI02563.1"/>
    </source>
</evidence>
<name>A0A319F9N4_ASPSB</name>
<accession>A0A319F9N4</accession>